<organism evidence="1">
    <name type="scientific">Arundo donax</name>
    <name type="common">Giant reed</name>
    <name type="synonym">Donax arundinaceus</name>
    <dbReference type="NCBI Taxonomy" id="35708"/>
    <lineage>
        <taxon>Eukaryota</taxon>
        <taxon>Viridiplantae</taxon>
        <taxon>Streptophyta</taxon>
        <taxon>Embryophyta</taxon>
        <taxon>Tracheophyta</taxon>
        <taxon>Spermatophyta</taxon>
        <taxon>Magnoliopsida</taxon>
        <taxon>Liliopsida</taxon>
        <taxon>Poales</taxon>
        <taxon>Poaceae</taxon>
        <taxon>PACMAD clade</taxon>
        <taxon>Arundinoideae</taxon>
        <taxon>Arundineae</taxon>
        <taxon>Arundo</taxon>
    </lineage>
</organism>
<name>A0A0A9DNC0_ARUDO</name>
<protein>
    <submittedName>
        <fullName evidence="1">Uncharacterized protein</fullName>
    </submittedName>
</protein>
<reference evidence="1" key="1">
    <citation type="submission" date="2014-09" db="EMBL/GenBank/DDBJ databases">
        <authorList>
            <person name="Magalhaes I.L.F."/>
            <person name="Oliveira U."/>
            <person name="Santos F.R."/>
            <person name="Vidigal T.H.D.A."/>
            <person name="Brescovit A.D."/>
            <person name="Santos A.J."/>
        </authorList>
    </citation>
    <scope>NUCLEOTIDE SEQUENCE</scope>
    <source>
        <tissue evidence="1">Shoot tissue taken approximately 20 cm above the soil surface</tissue>
    </source>
</reference>
<accession>A0A0A9DNC0</accession>
<dbReference type="AlphaFoldDB" id="A0A0A9DNC0"/>
<evidence type="ECO:0000313" key="1">
    <source>
        <dbReference type="EMBL" id="JAD87120.1"/>
    </source>
</evidence>
<proteinExistence type="predicted"/>
<reference evidence="1" key="2">
    <citation type="journal article" date="2015" name="Data Brief">
        <title>Shoot transcriptome of the giant reed, Arundo donax.</title>
        <authorList>
            <person name="Barrero R.A."/>
            <person name="Guerrero F.D."/>
            <person name="Moolhuijzen P."/>
            <person name="Goolsby J.A."/>
            <person name="Tidwell J."/>
            <person name="Bellgard S.E."/>
            <person name="Bellgard M.I."/>
        </authorList>
    </citation>
    <scope>NUCLEOTIDE SEQUENCE</scope>
    <source>
        <tissue evidence="1">Shoot tissue taken approximately 20 cm above the soil surface</tissue>
    </source>
</reference>
<sequence length="49" mass="5603">MLLFFYSHLSVLIHHEMLFDAVRTEQKASFAYEVLKAPALAKECFGVSI</sequence>
<dbReference type="EMBL" id="GBRH01210775">
    <property type="protein sequence ID" value="JAD87120.1"/>
    <property type="molecule type" value="Transcribed_RNA"/>
</dbReference>